<keyword evidence="2" id="KW-0812">Transmembrane</keyword>
<feature type="transmembrane region" description="Helical" evidence="2">
    <location>
        <begin position="21"/>
        <end position="44"/>
    </location>
</feature>
<protein>
    <submittedName>
        <fullName evidence="4">Transglutaminase-like domain-containing protein</fullName>
    </submittedName>
</protein>
<dbReference type="InterPro" id="IPR002931">
    <property type="entry name" value="Transglutaminase-like"/>
</dbReference>
<evidence type="ECO:0000256" key="1">
    <source>
        <dbReference type="SAM" id="MobiDB-lite"/>
    </source>
</evidence>
<keyword evidence="5" id="KW-1185">Reference proteome</keyword>
<keyword evidence="2" id="KW-1133">Transmembrane helix</keyword>
<feature type="transmembrane region" description="Helical" evidence="2">
    <location>
        <begin position="132"/>
        <end position="152"/>
    </location>
</feature>
<accession>A0ABT2HU61</accession>
<feature type="transmembrane region" description="Helical" evidence="2">
    <location>
        <begin position="75"/>
        <end position="94"/>
    </location>
</feature>
<gene>
    <name evidence="4" type="ORF">M3D15_00660</name>
</gene>
<evidence type="ECO:0000259" key="3">
    <source>
        <dbReference type="SMART" id="SM00460"/>
    </source>
</evidence>
<dbReference type="RefSeq" id="WP_206395051.1">
    <property type="nucleotide sequence ID" value="NZ_JAFDPW010000002.1"/>
</dbReference>
<feature type="transmembrane region" description="Helical" evidence="2">
    <location>
        <begin position="159"/>
        <end position="178"/>
    </location>
</feature>
<dbReference type="SMART" id="SM00460">
    <property type="entry name" value="TGc"/>
    <property type="match status" value="1"/>
</dbReference>
<feature type="compositionally biased region" description="Low complexity" evidence="1">
    <location>
        <begin position="591"/>
        <end position="605"/>
    </location>
</feature>
<dbReference type="PANTHER" id="PTHR42736:SF1">
    <property type="entry name" value="PROTEIN-GLUTAMINE GAMMA-GLUTAMYLTRANSFERASE"/>
    <property type="match status" value="1"/>
</dbReference>
<feature type="transmembrane region" description="Helical" evidence="2">
    <location>
        <begin position="224"/>
        <end position="248"/>
    </location>
</feature>
<evidence type="ECO:0000313" key="5">
    <source>
        <dbReference type="Proteomes" id="UP001525379"/>
    </source>
</evidence>
<name>A0ABT2HU61_9MICO</name>
<dbReference type="EMBL" id="JALXSQ010000002">
    <property type="protein sequence ID" value="MCT2041860.1"/>
    <property type="molecule type" value="Genomic_DNA"/>
</dbReference>
<dbReference type="InterPro" id="IPR021878">
    <property type="entry name" value="TgpA_N"/>
</dbReference>
<organism evidence="4 5">
    <name type="scientific">Pseudoclavibacter albus</name>
    <dbReference type="NCBI Taxonomy" id="272241"/>
    <lineage>
        <taxon>Bacteria</taxon>
        <taxon>Bacillati</taxon>
        <taxon>Actinomycetota</taxon>
        <taxon>Actinomycetes</taxon>
        <taxon>Micrococcales</taxon>
        <taxon>Microbacteriaceae</taxon>
        <taxon>Pseudoclavibacter</taxon>
    </lineage>
</organism>
<keyword evidence="2" id="KW-0472">Membrane</keyword>
<proteinExistence type="predicted"/>
<feature type="transmembrane region" description="Helical" evidence="2">
    <location>
        <begin position="639"/>
        <end position="664"/>
    </location>
</feature>
<feature type="transmembrane region" description="Helical" evidence="2">
    <location>
        <begin position="184"/>
        <end position="203"/>
    </location>
</feature>
<dbReference type="Proteomes" id="UP001525379">
    <property type="component" value="Unassembled WGS sequence"/>
</dbReference>
<dbReference type="Gene3D" id="3.10.620.30">
    <property type="match status" value="1"/>
</dbReference>
<reference evidence="4 5" key="1">
    <citation type="submission" date="2022-04" db="EMBL/GenBank/DDBJ databases">
        <title>Human microbiome associated bacterial genomes.</title>
        <authorList>
            <person name="Sandstrom S."/>
            <person name="Salamzade R."/>
            <person name="Kalan L.R."/>
        </authorList>
    </citation>
    <scope>NUCLEOTIDE SEQUENCE [LARGE SCALE GENOMIC DNA]</scope>
    <source>
        <strain evidence="5">p3-SID1799</strain>
    </source>
</reference>
<feature type="domain" description="Transglutaminase-like" evidence="3">
    <location>
        <begin position="497"/>
        <end position="572"/>
    </location>
</feature>
<dbReference type="InterPro" id="IPR038765">
    <property type="entry name" value="Papain-like_cys_pep_sf"/>
</dbReference>
<feature type="compositionally biased region" description="Basic residues" evidence="1">
    <location>
        <begin position="796"/>
        <end position="813"/>
    </location>
</feature>
<comment type="caution">
    <text evidence="4">The sequence shown here is derived from an EMBL/GenBank/DDBJ whole genome shotgun (WGS) entry which is preliminary data.</text>
</comment>
<evidence type="ECO:0000313" key="4">
    <source>
        <dbReference type="EMBL" id="MCT2041860.1"/>
    </source>
</evidence>
<dbReference type="Pfam" id="PF11992">
    <property type="entry name" value="TgpA_N"/>
    <property type="match status" value="1"/>
</dbReference>
<dbReference type="Pfam" id="PF01841">
    <property type="entry name" value="Transglut_core"/>
    <property type="match status" value="1"/>
</dbReference>
<sequence>MSRHTKTPATRTRIADDMEARGSWMVELSAGLVIGAALVVIRPVLSGDAWFAPGIGLLVAVLAVAALVRSITASSLTATLMALGAGFVGLWIVSSLDGGAGSPLDWGNALAAAGAQLLSDTPPLRETPGTRLILHSLIVVVAALVDLLALGAVLGTASLAPVLLLLAVPLVASASGPVPPIDAVPLVVLSVALAFYLVTTQMWRRRIADAALADEGFLVDGRGVAGFGGAIALTAAAIVAGLVGVQLLPAPSGLPMFRQDGPSSLSSNRVNPIIDLGDDLRRPTPVNVFQYATTTTSGELPYFSLVTLGDLPDDASEWRPSEPDPATAITVQSGQELPRDALLDPGAAPATVTTGLVIQRGTSAYLPIPGNPRVIDGLHGEYLLDAASGDTHEVNGDAPSQVLEVRSELPLGSPKLASGAALEVPPELATYTTLPESPELEAIQAALDGATTPGANPYERALEMQQWLANSGEFRYSLTAPVSSEYDGSNLAGIATFLDAKSGYCVHFASTMAVSARLLGIPSRIVVGFTPGEQAGENGEGQTLYQVSSNDLHAWAELYVPHMGWVPYEATPADGVGTLTVTDPNAPEESPAPTVTQTVTATPTPSEVPAGSPTPDATELGDSEGAAAPAPAEKAAPAAVPMAVILTLVGIVLALALLVALPGIRRAMRLRRLRALVLGDAHDEAMTPGKAAWRAVTDRASELQLETRLERVTPALASARLQELLEEHPDAQAALERLQQLTERARFARPEQRTEGAGEAAWADVECVRTALAEIAGPQAARRAMLMPPNTEGPRLRQRLRRSWRRMQRRRRR</sequence>
<dbReference type="InterPro" id="IPR052901">
    <property type="entry name" value="Bact_TGase-like"/>
</dbReference>
<evidence type="ECO:0000256" key="2">
    <source>
        <dbReference type="SAM" id="Phobius"/>
    </source>
</evidence>
<feature type="transmembrane region" description="Helical" evidence="2">
    <location>
        <begin position="50"/>
        <end position="68"/>
    </location>
</feature>
<dbReference type="SUPFAM" id="SSF54001">
    <property type="entry name" value="Cysteine proteinases"/>
    <property type="match status" value="1"/>
</dbReference>
<feature type="region of interest" description="Disordered" evidence="1">
    <location>
        <begin position="576"/>
        <end position="630"/>
    </location>
</feature>
<dbReference type="PANTHER" id="PTHR42736">
    <property type="entry name" value="PROTEIN-GLUTAMINE GAMMA-GLUTAMYLTRANSFERASE"/>
    <property type="match status" value="1"/>
</dbReference>
<feature type="region of interest" description="Disordered" evidence="1">
    <location>
        <begin position="786"/>
        <end position="813"/>
    </location>
</feature>